<accession>A0A4R3I166</accession>
<dbReference type="AlphaFoldDB" id="A0A4R3I166"/>
<comment type="caution">
    <text evidence="2">The sequence shown here is derived from an EMBL/GenBank/DDBJ whole genome shotgun (WGS) entry which is preliminary data.</text>
</comment>
<dbReference type="EMBL" id="SLZQ01000001">
    <property type="protein sequence ID" value="TCS39467.1"/>
    <property type="molecule type" value="Genomic_DNA"/>
</dbReference>
<evidence type="ECO:0000313" key="3">
    <source>
        <dbReference type="Proteomes" id="UP000295382"/>
    </source>
</evidence>
<name>A0A4R3I166_PAULE</name>
<gene>
    <name evidence="2" type="ORF">EDC30_101423</name>
</gene>
<sequence>MMSASTSSRPVLLRLVKWILIPLGLVISIWLGVILWWQSSKRQISLEDVLIYLVAMPLAAIGIFAAIQWRRARQIKKDQSAPTTAKPANTAPNAANITESTVPSGLPVIAGWGITCAGPGIHDFHSALLEKKLRPQPDNGLLNDYGYPIHAGRVRDIDTSVVESGLERIIANNPGLSPAYNDSGRDGFLRALALLHHLTDQLNMDWPLMVESAETNDSRHGLATLRGTEPVDRQAHKRLRLQIKFIVPADFTPAEQQLALAYLLQQTSSLPVDSGSMHVQMVAATDEPAALLLAERFRTEYLHAAESQALLLLACDSTLCQVITERWQVESRLFASDTPQGLMPGEAAFAILCVNDKARSLALTSPSCTLQPVILGRRDEPADGARKAGHAMLDTVVKGALAAAGVSTEECVAIACDADHRSSRVLECIGTMLANTPHLDAIEDRLAINEMCGHTGAASNAGSCIAGIVHVAETGRPVLLFNVSHAYERAAAVLLPSADLAQASRHA</sequence>
<evidence type="ECO:0008006" key="4">
    <source>
        <dbReference type="Google" id="ProtNLM"/>
    </source>
</evidence>
<proteinExistence type="predicted"/>
<evidence type="ECO:0000313" key="2">
    <source>
        <dbReference type="EMBL" id="TCS39467.1"/>
    </source>
</evidence>
<dbReference type="RefSeq" id="WP_165973702.1">
    <property type="nucleotide sequence ID" value="NZ_SLZQ01000001.1"/>
</dbReference>
<keyword evidence="1" id="KW-0472">Membrane</keyword>
<feature type="transmembrane region" description="Helical" evidence="1">
    <location>
        <begin position="49"/>
        <end position="67"/>
    </location>
</feature>
<evidence type="ECO:0000256" key="1">
    <source>
        <dbReference type="SAM" id="Phobius"/>
    </source>
</evidence>
<organism evidence="2 3">
    <name type="scientific">Paucimonas lemoignei</name>
    <name type="common">Pseudomonas lemoignei</name>
    <dbReference type="NCBI Taxonomy" id="29443"/>
    <lineage>
        <taxon>Bacteria</taxon>
        <taxon>Pseudomonadati</taxon>
        <taxon>Pseudomonadota</taxon>
        <taxon>Betaproteobacteria</taxon>
        <taxon>Burkholderiales</taxon>
        <taxon>Burkholderiaceae</taxon>
        <taxon>Paucimonas</taxon>
    </lineage>
</organism>
<feature type="transmembrane region" description="Helical" evidence="1">
    <location>
        <begin position="12"/>
        <end position="37"/>
    </location>
</feature>
<protein>
    <recommendedName>
        <fullName evidence="4">3-oxoacyl-(Acyl-carrier-protein) synthase</fullName>
    </recommendedName>
</protein>
<dbReference type="Proteomes" id="UP000295382">
    <property type="component" value="Unassembled WGS sequence"/>
</dbReference>
<keyword evidence="1" id="KW-1133">Transmembrane helix</keyword>
<keyword evidence="1" id="KW-0812">Transmembrane</keyword>
<reference evidence="2 3" key="1">
    <citation type="submission" date="2019-03" db="EMBL/GenBank/DDBJ databases">
        <title>Genomic Encyclopedia of Type Strains, Phase IV (KMG-IV): sequencing the most valuable type-strain genomes for metagenomic binning, comparative biology and taxonomic classification.</title>
        <authorList>
            <person name="Goeker M."/>
        </authorList>
    </citation>
    <scope>NUCLEOTIDE SEQUENCE [LARGE SCALE GENOMIC DNA]</scope>
    <source>
        <strain evidence="2 3">DSM 7445</strain>
    </source>
</reference>
<keyword evidence="3" id="KW-1185">Reference proteome</keyword>